<name>A0A078G057_BRANA</name>
<dbReference type="EMBL" id="LK032080">
    <property type="protein sequence ID" value="CDY18008.1"/>
    <property type="molecule type" value="Genomic_DNA"/>
</dbReference>
<accession>A0A078G057</accession>
<proteinExistence type="predicted"/>
<keyword evidence="2" id="KW-1185">Reference proteome</keyword>
<gene>
    <name evidence="1" type="primary">BnaC03g30800D</name>
    <name evidence="1" type="ORF">GSBRNA2T00002395001</name>
</gene>
<sequence>MKSSIQLAHSSMTFKTDCF</sequence>
<organism evidence="1 2">
    <name type="scientific">Brassica napus</name>
    <name type="common">Rape</name>
    <dbReference type="NCBI Taxonomy" id="3708"/>
    <lineage>
        <taxon>Eukaryota</taxon>
        <taxon>Viridiplantae</taxon>
        <taxon>Streptophyta</taxon>
        <taxon>Embryophyta</taxon>
        <taxon>Tracheophyta</taxon>
        <taxon>Spermatophyta</taxon>
        <taxon>Magnoliopsida</taxon>
        <taxon>eudicotyledons</taxon>
        <taxon>Gunneridae</taxon>
        <taxon>Pentapetalae</taxon>
        <taxon>rosids</taxon>
        <taxon>malvids</taxon>
        <taxon>Brassicales</taxon>
        <taxon>Brassicaceae</taxon>
        <taxon>Brassiceae</taxon>
        <taxon>Brassica</taxon>
    </lineage>
</organism>
<dbReference type="Proteomes" id="UP000028999">
    <property type="component" value="Unassembled WGS sequence"/>
</dbReference>
<evidence type="ECO:0000313" key="1">
    <source>
        <dbReference type="EMBL" id="CDY18008.1"/>
    </source>
</evidence>
<reference evidence="1 2" key="1">
    <citation type="journal article" date="2014" name="Science">
        <title>Plant genetics. Early allopolyploid evolution in the post-Neolithic Brassica napus oilseed genome.</title>
        <authorList>
            <person name="Chalhoub B."/>
            <person name="Denoeud F."/>
            <person name="Liu S."/>
            <person name="Parkin I.A."/>
            <person name="Tang H."/>
            <person name="Wang X."/>
            <person name="Chiquet J."/>
            <person name="Belcram H."/>
            <person name="Tong C."/>
            <person name="Samans B."/>
            <person name="Correa M."/>
            <person name="Da Silva C."/>
            <person name="Just J."/>
            <person name="Falentin C."/>
            <person name="Koh C.S."/>
            <person name="Le Clainche I."/>
            <person name="Bernard M."/>
            <person name="Bento P."/>
            <person name="Noel B."/>
            <person name="Labadie K."/>
            <person name="Alberti A."/>
            <person name="Charles M."/>
            <person name="Arnaud D."/>
            <person name="Guo H."/>
            <person name="Daviaud C."/>
            <person name="Alamery S."/>
            <person name="Jabbari K."/>
            <person name="Zhao M."/>
            <person name="Edger P.P."/>
            <person name="Chelaifa H."/>
            <person name="Tack D."/>
            <person name="Lassalle G."/>
            <person name="Mestiri I."/>
            <person name="Schnel N."/>
            <person name="Le Paslier M.C."/>
            <person name="Fan G."/>
            <person name="Renault V."/>
            <person name="Bayer P.E."/>
            <person name="Golicz A.A."/>
            <person name="Manoli S."/>
            <person name="Lee T.H."/>
            <person name="Thi V.H."/>
            <person name="Chalabi S."/>
            <person name="Hu Q."/>
            <person name="Fan C."/>
            <person name="Tollenaere R."/>
            <person name="Lu Y."/>
            <person name="Battail C."/>
            <person name="Shen J."/>
            <person name="Sidebottom C.H."/>
            <person name="Wang X."/>
            <person name="Canaguier A."/>
            <person name="Chauveau A."/>
            <person name="Berard A."/>
            <person name="Deniot G."/>
            <person name="Guan M."/>
            <person name="Liu Z."/>
            <person name="Sun F."/>
            <person name="Lim Y.P."/>
            <person name="Lyons E."/>
            <person name="Town C.D."/>
            <person name="Bancroft I."/>
            <person name="Wang X."/>
            <person name="Meng J."/>
            <person name="Ma J."/>
            <person name="Pires J.C."/>
            <person name="King G.J."/>
            <person name="Brunel D."/>
            <person name="Delourme R."/>
            <person name="Renard M."/>
            <person name="Aury J.M."/>
            <person name="Adams K.L."/>
            <person name="Batley J."/>
            <person name="Snowdon R.J."/>
            <person name="Tost J."/>
            <person name="Edwards D."/>
            <person name="Zhou Y."/>
            <person name="Hua W."/>
            <person name="Sharpe A.G."/>
            <person name="Paterson A.H."/>
            <person name="Guan C."/>
            <person name="Wincker P."/>
        </authorList>
    </citation>
    <scope>NUCLEOTIDE SEQUENCE [LARGE SCALE GENOMIC DNA]</scope>
    <source>
        <strain evidence="2">cv. Darmor-bzh</strain>
    </source>
</reference>
<dbReference type="AlphaFoldDB" id="A0A078G057"/>
<dbReference type="PaxDb" id="3708-A0A078G057"/>
<evidence type="ECO:0000313" key="2">
    <source>
        <dbReference type="Proteomes" id="UP000028999"/>
    </source>
</evidence>
<protein>
    <submittedName>
        <fullName evidence="1">BnaC03g30800D protein</fullName>
    </submittedName>
</protein>